<comment type="caution">
    <text evidence="2">The sequence shown here is derived from an EMBL/GenBank/DDBJ whole genome shotgun (WGS) entry which is preliminary data.</text>
</comment>
<name>A0AAV4F9N3_9GAST</name>
<keyword evidence="3" id="KW-1185">Reference proteome</keyword>
<reference evidence="2 3" key="1">
    <citation type="journal article" date="2021" name="Elife">
        <title>Chloroplast acquisition without the gene transfer in kleptoplastic sea slugs, Plakobranchus ocellatus.</title>
        <authorList>
            <person name="Maeda T."/>
            <person name="Takahashi S."/>
            <person name="Yoshida T."/>
            <person name="Shimamura S."/>
            <person name="Takaki Y."/>
            <person name="Nagai Y."/>
            <person name="Toyoda A."/>
            <person name="Suzuki Y."/>
            <person name="Arimoto A."/>
            <person name="Ishii H."/>
            <person name="Satoh N."/>
            <person name="Nishiyama T."/>
            <person name="Hasebe M."/>
            <person name="Maruyama T."/>
            <person name="Minagawa J."/>
            <person name="Obokata J."/>
            <person name="Shigenobu S."/>
        </authorList>
    </citation>
    <scope>NUCLEOTIDE SEQUENCE [LARGE SCALE GENOMIC DNA]</scope>
</reference>
<sequence length="98" mass="10849">MGPDEEYVVDVSQPDQGLVRIPTAERCKIAGCVEERTERGFSGGVSHVISILIIFVISSSFIVIGVCLFIVKELCQAESAGESMDIFTKFYIVDVFRR</sequence>
<accession>A0AAV4F9N3</accession>
<evidence type="ECO:0000256" key="1">
    <source>
        <dbReference type="SAM" id="Phobius"/>
    </source>
</evidence>
<proteinExistence type="predicted"/>
<dbReference type="EMBL" id="BMAT01000592">
    <property type="protein sequence ID" value="GFR69050.1"/>
    <property type="molecule type" value="Genomic_DNA"/>
</dbReference>
<keyword evidence="1" id="KW-0812">Transmembrane</keyword>
<dbReference type="Proteomes" id="UP000762676">
    <property type="component" value="Unassembled WGS sequence"/>
</dbReference>
<keyword evidence="1" id="KW-1133">Transmembrane helix</keyword>
<protein>
    <submittedName>
        <fullName evidence="2">Uncharacterized protein</fullName>
    </submittedName>
</protein>
<keyword evidence="1" id="KW-0472">Membrane</keyword>
<gene>
    <name evidence="2" type="ORF">ElyMa_000293300</name>
</gene>
<evidence type="ECO:0000313" key="2">
    <source>
        <dbReference type="EMBL" id="GFR69050.1"/>
    </source>
</evidence>
<organism evidence="2 3">
    <name type="scientific">Elysia marginata</name>
    <dbReference type="NCBI Taxonomy" id="1093978"/>
    <lineage>
        <taxon>Eukaryota</taxon>
        <taxon>Metazoa</taxon>
        <taxon>Spiralia</taxon>
        <taxon>Lophotrochozoa</taxon>
        <taxon>Mollusca</taxon>
        <taxon>Gastropoda</taxon>
        <taxon>Heterobranchia</taxon>
        <taxon>Euthyneura</taxon>
        <taxon>Panpulmonata</taxon>
        <taxon>Sacoglossa</taxon>
        <taxon>Placobranchoidea</taxon>
        <taxon>Plakobranchidae</taxon>
        <taxon>Elysia</taxon>
    </lineage>
</organism>
<evidence type="ECO:0000313" key="3">
    <source>
        <dbReference type="Proteomes" id="UP000762676"/>
    </source>
</evidence>
<dbReference type="AlphaFoldDB" id="A0AAV4F9N3"/>
<feature type="transmembrane region" description="Helical" evidence="1">
    <location>
        <begin position="48"/>
        <end position="71"/>
    </location>
</feature>